<comment type="caution">
    <text evidence="2">The sequence shown here is derived from an EMBL/GenBank/DDBJ whole genome shotgun (WGS) entry which is preliminary data.</text>
</comment>
<organism evidence="2 3">
    <name type="scientific">Coregonus suidteri</name>
    <dbReference type="NCBI Taxonomy" id="861788"/>
    <lineage>
        <taxon>Eukaryota</taxon>
        <taxon>Metazoa</taxon>
        <taxon>Chordata</taxon>
        <taxon>Craniata</taxon>
        <taxon>Vertebrata</taxon>
        <taxon>Euteleostomi</taxon>
        <taxon>Actinopterygii</taxon>
        <taxon>Neopterygii</taxon>
        <taxon>Teleostei</taxon>
        <taxon>Protacanthopterygii</taxon>
        <taxon>Salmoniformes</taxon>
        <taxon>Salmonidae</taxon>
        <taxon>Coregoninae</taxon>
        <taxon>Coregonus</taxon>
    </lineage>
</organism>
<gene>
    <name evidence="2" type="ORF">J4Q44_G00301840</name>
</gene>
<dbReference type="Proteomes" id="UP001356427">
    <property type="component" value="Unassembled WGS sequence"/>
</dbReference>
<evidence type="ECO:0000259" key="1">
    <source>
        <dbReference type="Pfam" id="PF11817"/>
    </source>
</evidence>
<dbReference type="AlphaFoldDB" id="A0AAN8KPR0"/>
<dbReference type="PANTHER" id="PTHR14374:SF0">
    <property type="entry name" value="TRAFFICKING PROTEIN PARTICLE COMPLEX SUBUNIT 11"/>
    <property type="match status" value="1"/>
</dbReference>
<sequence length="295" mass="34098">MNKHLNLVPALVVLFYELDDEVWKAKQSECATKVEIIRLENAFYEHAQTYYYTEIRRVKSHNDFVNKTTHQFKIAFFGELKLDTKNALKYYRTAYSLVHELRAHVINMMEIKTMAGFVNYEELLEHYELSVNYASNTTHLWMPSLSSGSILICARIRLAELAFEHKAWMSKQFQSFGDLFDEAIKLGLTTIQTQNPGFHYQQAVYYAQERKKQATHLCADEASVSYPTPDPLETTSGALDFYGQRAWRQGHQSIDPPDTEKEKGGILALQVKEKDVPHSMGEEYYQAKDSTKALK</sequence>
<accession>A0AAN8KPR0</accession>
<dbReference type="InterPro" id="IPR021773">
    <property type="entry name" value="TPC11"/>
</dbReference>
<evidence type="ECO:0000313" key="2">
    <source>
        <dbReference type="EMBL" id="KAK6298674.1"/>
    </source>
</evidence>
<dbReference type="Pfam" id="PF11817">
    <property type="entry name" value="Foie-gras_1"/>
    <property type="match status" value="1"/>
</dbReference>
<proteinExistence type="predicted"/>
<keyword evidence="3" id="KW-1185">Reference proteome</keyword>
<protein>
    <recommendedName>
        <fullName evidence="1">Trafficking protein particle complex subunit 11 domain-containing protein</fullName>
    </recommendedName>
</protein>
<reference evidence="2 3" key="1">
    <citation type="submission" date="2021-04" db="EMBL/GenBank/DDBJ databases">
        <authorList>
            <person name="De Guttry C."/>
            <person name="Zahm M."/>
            <person name="Klopp C."/>
            <person name="Cabau C."/>
            <person name="Louis A."/>
            <person name="Berthelot C."/>
            <person name="Parey E."/>
            <person name="Roest Crollius H."/>
            <person name="Montfort J."/>
            <person name="Robinson-Rechavi M."/>
            <person name="Bucao C."/>
            <person name="Bouchez O."/>
            <person name="Gislard M."/>
            <person name="Lluch J."/>
            <person name="Milhes M."/>
            <person name="Lampietro C."/>
            <person name="Lopez Roques C."/>
            <person name="Donnadieu C."/>
            <person name="Braasch I."/>
            <person name="Desvignes T."/>
            <person name="Postlethwait J."/>
            <person name="Bobe J."/>
            <person name="Wedekind C."/>
            <person name="Guiguen Y."/>
        </authorList>
    </citation>
    <scope>NUCLEOTIDE SEQUENCE [LARGE SCALE GENOMIC DNA]</scope>
    <source>
        <strain evidence="2">Cs_M1</strain>
        <tissue evidence="2">Blood</tissue>
    </source>
</reference>
<dbReference type="EMBL" id="JAGTTL010000029">
    <property type="protein sequence ID" value="KAK6298674.1"/>
    <property type="molecule type" value="Genomic_DNA"/>
</dbReference>
<evidence type="ECO:0000313" key="3">
    <source>
        <dbReference type="Proteomes" id="UP001356427"/>
    </source>
</evidence>
<feature type="domain" description="Trafficking protein particle complex subunit 11" evidence="1">
    <location>
        <begin position="108"/>
        <end position="279"/>
    </location>
</feature>
<dbReference type="PANTHER" id="PTHR14374">
    <property type="entry name" value="FOIE GRAS"/>
    <property type="match status" value="1"/>
</dbReference>
<name>A0AAN8KPR0_9TELE</name>